<proteinExistence type="inferred from homology"/>
<evidence type="ECO:0000256" key="5">
    <source>
        <dbReference type="ARBA" id="ARBA00023242"/>
    </source>
</evidence>
<evidence type="ECO:0000256" key="1">
    <source>
        <dbReference type="ARBA" id="ARBA00004123"/>
    </source>
</evidence>
<evidence type="ECO:0000256" key="4">
    <source>
        <dbReference type="ARBA" id="ARBA00022884"/>
    </source>
</evidence>
<dbReference type="PROSITE" id="PS50102">
    <property type="entry name" value="RRM"/>
    <property type="match status" value="1"/>
</dbReference>
<feature type="region of interest" description="Disordered" evidence="7">
    <location>
        <begin position="190"/>
        <end position="256"/>
    </location>
</feature>
<feature type="compositionally biased region" description="Polar residues" evidence="7">
    <location>
        <begin position="37"/>
        <end position="46"/>
    </location>
</feature>
<feature type="compositionally biased region" description="Basic and acidic residues" evidence="7">
    <location>
        <begin position="469"/>
        <end position="489"/>
    </location>
</feature>
<keyword evidence="11" id="KW-1185">Reference proteome</keyword>
<keyword evidence="5" id="KW-0539">Nucleus</keyword>
<dbReference type="GO" id="GO:0006397">
    <property type="term" value="P:mRNA processing"/>
    <property type="evidence" value="ECO:0007669"/>
    <property type="project" value="UniProtKB-KW"/>
</dbReference>
<feature type="compositionally biased region" description="Basic and acidic residues" evidence="7">
    <location>
        <begin position="499"/>
        <end position="527"/>
    </location>
</feature>
<dbReference type="InterPro" id="IPR000504">
    <property type="entry name" value="RRM_dom"/>
</dbReference>
<feature type="region of interest" description="Disordered" evidence="7">
    <location>
        <begin position="37"/>
        <end position="82"/>
    </location>
</feature>
<reference evidence="9" key="2">
    <citation type="submission" date="2020-01" db="EMBL/GenBank/DDBJ databases">
        <authorList>
            <person name="Korhonen P.K.K."/>
            <person name="Guangxu M.G."/>
            <person name="Wang T.W."/>
            <person name="Stroehlein A.J.S."/>
            <person name="Young N.D."/>
            <person name="Ang C.-S.A."/>
            <person name="Fernando D.W.F."/>
            <person name="Lu H.L."/>
            <person name="Taylor S.T."/>
            <person name="Ehtesham M.E.M."/>
            <person name="Najaraj S.H.N."/>
            <person name="Harsha G.H.G."/>
            <person name="Madugundu A.M."/>
            <person name="Renuse S.R."/>
            <person name="Holt D.H."/>
            <person name="Pandey A.P."/>
            <person name="Papenfuss A.P."/>
            <person name="Gasser R.B.G."/>
            <person name="Fischer K.F."/>
        </authorList>
    </citation>
    <scope>NUCLEOTIDE SEQUENCE</scope>
    <source>
        <strain evidence="9">SSS_KF_BRIS2020</strain>
    </source>
</reference>
<sequence>MASDGPELDLYADDIGDEFNQEYNDNDLYDDVLASNSKQRSNSNDDQQQLNGTSNQSSQNSQNNNATNNNNNASFSNTSIQSSSETNVGHSLVSSVRKPCVYIGNLTWWTTDEDLRKSLSTINVNDVIEIKFFENRANGQSKGFCVVTMQSDASVKLALEKFKQCVIHNQNPIVTLCNRQNLNNFEMKSRKTGVNGQQNQNSTSNNSNNSNNTTSNMNPNNFMQNNQRNFTMNMSSGQRPPLIQRPMRPNGPLLSSQPRLPTMSHQSMPFNSNSAQQWNQLMSNNARNNPLQTASNQLLNPMLRLNQGGRQLPNQPLLSAPSSQVDLRNQLSSVSGMAGVHNPMANPHSLFTSQSSLGANPTSDLFNSRLGLGPFALSHTTSDFTRSALDHAMALQMSEAEFEEILNKNKNLATNAISRSVADATSGDISAAIDTLTTAISLIKGSRIAHDERCKIVISSLQDTLHGIESRSRKDHIMRSRSRERDHRGGSSHRSLGSSRDKDRRRDRSRSREREYRERSRDRHYEDHRHYEDRYRDKDRDHIRGRH</sequence>
<dbReference type="Gene3D" id="3.30.70.330">
    <property type="match status" value="1"/>
</dbReference>
<feature type="domain" description="RRM" evidence="8">
    <location>
        <begin position="99"/>
        <end position="199"/>
    </location>
</feature>
<accession>A0A834RDD5</accession>
<dbReference type="InterPro" id="IPR012677">
    <property type="entry name" value="Nucleotide-bd_a/b_plait_sf"/>
</dbReference>
<dbReference type="GO" id="GO:0003723">
    <property type="term" value="F:RNA binding"/>
    <property type="evidence" value="ECO:0007669"/>
    <property type="project" value="UniProtKB-UniRule"/>
</dbReference>
<gene>
    <name evidence="9" type="ORF">SSS_3174</name>
</gene>
<dbReference type="EMBL" id="WVUK01000058">
    <property type="protein sequence ID" value="KAF7491588.1"/>
    <property type="molecule type" value="Genomic_DNA"/>
</dbReference>
<dbReference type="Pfam" id="PF25524">
    <property type="entry name" value="RSLD_CPSF6"/>
    <property type="match status" value="1"/>
</dbReference>
<dbReference type="SMART" id="SM00360">
    <property type="entry name" value="RRM"/>
    <property type="match status" value="1"/>
</dbReference>
<reference evidence="10" key="3">
    <citation type="submission" date="2022-06" db="UniProtKB">
        <authorList>
            <consortium name="EnsemblMetazoa"/>
        </authorList>
    </citation>
    <scope>IDENTIFICATION</scope>
</reference>
<dbReference type="InterPro" id="IPR035979">
    <property type="entry name" value="RBD_domain_sf"/>
</dbReference>
<dbReference type="EnsemblMetazoa" id="SSS_3174s_mrna">
    <property type="protein sequence ID" value="KAF7491588.1"/>
    <property type="gene ID" value="SSS_3174"/>
</dbReference>
<dbReference type="AlphaFoldDB" id="A0A834RDD5"/>
<dbReference type="SUPFAM" id="SSF54928">
    <property type="entry name" value="RNA-binding domain, RBD"/>
    <property type="match status" value="1"/>
</dbReference>
<evidence type="ECO:0000256" key="7">
    <source>
        <dbReference type="SAM" id="MobiDB-lite"/>
    </source>
</evidence>
<dbReference type="InterPro" id="IPR057951">
    <property type="entry name" value="CPSF6/7_RSLD_N"/>
</dbReference>
<feature type="region of interest" description="Disordered" evidence="7">
    <location>
        <begin position="469"/>
        <end position="527"/>
    </location>
</feature>
<comment type="subcellular location">
    <subcellularLocation>
        <location evidence="1">Nucleus</location>
    </subcellularLocation>
</comment>
<dbReference type="Pfam" id="PF00076">
    <property type="entry name" value="RRM_1"/>
    <property type="match status" value="1"/>
</dbReference>
<feature type="compositionally biased region" description="Low complexity" evidence="7">
    <location>
        <begin position="47"/>
        <end position="79"/>
    </location>
</feature>
<dbReference type="Proteomes" id="UP000070412">
    <property type="component" value="Unassembled WGS sequence"/>
</dbReference>
<evidence type="ECO:0000313" key="11">
    <source>
        <dbReference type="Proteomes" id="UP000070412"/>
    </source>
</evidence>
<reference evidence="11" key="1">
    <citation type="journal article" date="2020" name="PLoS Negl. Trop. Dis.">
        <title>High-quality nuclear genome for Sarcoptes scabiei-A critical resource for a neglected parasite.</title>
        <authorList>
            <person name="Korhonen P.K."/>
            <person name="Gasser R.B."/>
            <person name="Ma G."/>
            <person name="Wang T."/>
            <person name="Stroehlein A.J."/>
            <person name="Young N.D."/>
            <person name="Ang C.S."/>
            <person name="Fernando D.D."/>
            <person name="Lu H.C."/>
            <person name="Taylor S."/>
            <person name="Reynolds S.L."/>
            <person name="Mofiz E."/>
            <person name="Najaraj S.H."/>
            <person name="Gowda H."/>
            <person name="Madugundu A."/>
            <person name="Renuse S."/>
            <person name="Holt D."/>
            <person name="Pandey A."/>
            <person name="Papenfuss A.T."/>
            <person name="Fischer K."/>
        </authorList>
    </citation>
    <scope>NUCLEOTIDE SEQUENCE [LARGE SCALE GENOMIC DNA]</scope>
</reference>
<evidence type="ECO:0000256" key="3">
    <source>
        <dbReference type="ARBA" id="ARBA00022664"/>
    </source>
</evidence>
<comment type="similarity">
    <text evidence="2">Belongs to the RRM CPSF6/7 family.</text>
</comment>
<evidence type="ECO:0000256" key="2">
    <source>
        <dbReference type="ARBA" id="ARBA00006265"/>
    </source>
</evidence>
<dbReference type="InterPro" id="IPR034772">
    <property type="entry name" value="CPSF6/7"/>
</dbReference>
<organism evidence="9">
    <name type="scientific">Sarcoptes scabiei</name>
    <name type="common">Itch mite</name>
    <name type="synonym">Acarus scabiei</name>
    <dbReference type="NCBI Taxonomy" id="52283"/>
    <lineage>
        <taxon>Eukaryota</taxon>
        <taxon>Metazoa</taxon>
        <taxon>Ecdysozoa</taxon>
        <taxon>Arthropoda</taxon>
        <taxon>Chelicerata</taxon>
        <taxon>Arachnida</taxon>
        <taxon>Acari</taxon>
        <taxon>Acariformes</taxon>
        <taxon>Sarcoptiformes</taxon>
        <taxon>Astigmata</taxon>
        <taxon>Psoroptidia</taxon>
        <taxon>Sarcoptoidea</taxon>
        <taxon>Sarcoptidae</taxon>
        <taxon>Sarcoptinae</taxon>
        <taxon>Sarcoptes</taxon>
    </lineage>
</organism>
<evidence type="ECO:0000256" key="6">
    <source>
        <dbReference type="PROSITE-ProRule" id="PRU00176"/>
    </source>
</evidence>
<dbReference type="OrthoDB" id="10065185at2759"/>
<evidence type="ECO:0000313" key="10">
    <source>
        <dbReference type="EnsemblMetazoa" id="KAF7491588.1"/>
    </source>
</evidence>
<name>A0A834RDD5_SARSC</name>
<evidence type="ECO:0000259" key="8">
    <source>
        <dbReference type="PROSITE" id="PS50102"/>
    </source>
</evidence>
<evidence type="ECO:0000313" key="9">
    <source>
        <dbReference type="EMBL" id="KAF7491588.1"/>
    </source>
</evidence>
<dbReference type="PANTHER" id="PTHR23204">
    <property type="entry name" value="CLEAVAGE AND POLYADENYLATION SPECIFIC FACTOR"/>
    <property type="match status" value="1"/>
</dbReference>
<protein>
    <submittedName>
        <fullName evidence="9">Cleavage and polyadenylation specificity factor subunit 6</fullName>
    </submittedName>
</protein>
<keyword evidence="4 6" id="KW-0694">RNA-binding</keyword>
<feature type="compositionally biased region" description="Low complexity" evidence="7">
    <location>
        <begin position="195"/>
        <end position="234"/>
    </location>
</feature>
<dbReference type="GO" id="GO:0005634">
    <property type="term" value="C:nucleus"/>
    <property type="evidence" value="ECO:0007669"/>
    <property type="project" value="UniProtKB-SubCell"/>
</dbReference>
<keyword evidence="3" id="KW-0507">mRNA processing</keyword>